<feature type="transmembrane region" description="Helical" evidence="6">
    <location>
        <begin position="202"/>
        <end position="221"/>
    </location>
</feature>
<evidence type="ECO:0000313" key="9">
    <source>
        <dbReference type="Proteomes" id="UP000830542"/>
    </source>
</evidence>
<evidence type="ECO:0000313" key="8">
    <source>
        <dbReference type="EMBL" id="UOO96347.1"/>
    </source>
</evidence>
<feature type="transmembrane region" description="Helical" evidence="6">
    <location>
        <begin position="137"/>
        <end position="154"/>
    </location>
</feature>
<reference evidence="7" key="1">
    <citation type="journal article" date="2014" name="Int. J. Syst. Evol. Microbiol.">
        <title>Complete genome sequence of Corynebacterium casei LMG S-19264T (=DSM 44701T), isolated from a smear-ripened cheese.</title>
        <authorList>
            <consortium name="US DOE Joint Genome Institute (JGI-PGF)"/>
            <person name="Walter F."/>
            <person name="Albersmeier A."/>
            <person name="Kalinowski J."/>
            <person name="Ruckert C."/>
        </authorList>
    </citation>
    <scope>NUCLEOTIDE SEQUENCE</scope>
    <source>
        <strain evidence="7">JCM 12289</strain>
    </source>
</reference>
<dbReference type="GO" id="GO:0005886">
    <property type="term" value="C:plasma membrane"/>
    <property type="evidence" value="ECO:0007669"/>
    <property type="project" value="TreeGrafter"/>
</dbReference>
<dbReference type="Proteomes" id="UP001500962">
    <property type="component" value="Unassembled WGS sequence"/>
</dbReference>
<dbReference type="PANTHER" id="PTHR30618">
    <property type="entry name" value="NCS1 FAMILY PURINE/PYRIMIDINE TRANSPORTER"/>
    <property type="match status" value="1"/>
</dbReference>
<organism evidence="7 10">
    <name type="scientific">Halococcus dombrowskii</name>
    <dbReference type="NCBI Taxonomy" id="179637"/>
    <lineage>
        <taxon>Archaea</taxon>
        <taxon>Methanobacteriati</taxon>
        <taxon>Methanobacteriota</taxon>
        <taxon>Stenosarchaea group</taxon>
        <taxon>Halobacteria</taxon>
        <taxon>Halobacteriales</taxon>
        <taxon>Halococcaceae</taxon>
        <taxon>Halococcus</taxon>
    </lineage>
</organism>
<dbReference type="GO" id="GO:0015205">
    <property type="term" value="F:nucleobase transmembrane transporter activity"/>
    <property type="evidence" value="ECO:0007669"/>
    <property type="project" value="TreeGrafter"/>
</dbReference>
<feature type="transmembrane region" description="Helical" evidence="6">
    <location>
        <begin position="241"/>
        <end position="262"/>
    </location>
</feature>
<dbReference type="PANTHER" id="PTHR30618:SF0">
    <property type="entry name" value="PURINE-URACIL PERMEASE NCS1"/>
    <property type="match status" value="1"/>
</dbReference>
<evidence type="ECO:0000256" key="4">
    <source>
        <dbReference type="ARBA" id="ARBA00022989"/>
    </source>
</evidence>
<keyword evidence="4 6" id="KW-1133">Transmembrane helix</keyword>
<dbReference type="GeneID" id="71761479"/>
<evidence type="ECO:0000256" key="2">
    <source>
        <dbReference type="ARBA" id="ARBA00008974"/>
    </source>
</evidence>
<gene>
    <name evidence="7" type="ORF">GCM10008985_23900</name>
    <name evidence="8" type="ORF">MUK72_06485</name>
</gene>
<evidence type="ECO:0000256" key="1">
    <source>
        <dbReference type="ARBA" id="ARBA00004141"/>
    </source>
</evidence>
<keyword evidence="3 6" id="KW-0812">Transmembrane</keyword>
<comment type="subcellular location">
    <subcellularLocation>
        <location evidence="1">Membrane</location>
        <topology evidence="1">Multi-pass membrane protein</topology>
    </subcellularLocation>
</comment>
<dbReference type="KEGG" id="hdo:MUK72_06485"/>
<feature type="transmembrane region" description="Helical" evidence="6">
    <location>
        <begin position="27"/>
        <end position="47"/>
    </location>
</feature>
<feature type="transmembrane region" description="Helical" evidence="6">
    <location>
        <begin position="106"/>
        <end position="125"/>
    </location>
</feature>
<proteinExistence type="inferred from homology"/>
<accession>A0AAV3SI85</accession>
<feature type="transmembrane region" description="Helical" evidence="6">
    <location>
        <begin position="53"/>
        <end position="73"/>
    </location>
</feature>
<name>A0AAV3SI85_HALDO</name>
<dbReference type="AlphaFoldDB" id="A0AAV3SI85"/>
<feature type="transmembrane region" description="Helical" evidence="6">
    <location>
        <begin position="416"/>
        <end position="432"/>
    </location>
</feature>
<reference evidence="8" key="2">
    <citation type="submission" date="2022-04" db="EMBL/GenBank/DDBJ databases">
        <title>Sequencing and genomic assembly of Halococcus dombrowskii.</title>
        <authorList>
            <person name="Lim S.W."/>
            <person name="MacLea K.S."/>
        </authorList>
    </citation>
    <scope>NUCLEOTIDE SEQUENCE</scope>
    <source>
        <strain evidence="8">H4</strain>
    </source>
</reference>
<comment type="similarity">
    <text evidence="2">Belongs to the purine-cytosine permease (2.A.39) family.</text>
</comment>
<evidence type="ECO:0000256" key="5">
    <source>
        <dbReference type="ARBA" id="ARBA00023136"/>
    </source>
</evidence>
<protein>
    <submittedName>
        <fullName evidence="8">Cytosine permease</fullName>
    </submittedName>
    <submittedName>
        <fullName evidence="7">NCS1 family transporter</fullName>
    </submittedName>
</protein>
<keyword evidence="9" id="KW-1185">Reference proteome</keyword>
<dbReference type="InterPro" id="IPR045225">
    <property type="entry name" value="Uracil/uridine/allantoin_perm"/>
</dbReference>
<feature type="transmembrane region" description="Helical" evidence="6">
    <location>
        <begin position="390"/>
        <end position="410"/>
    </location>
</feature>
<dbReference type="InterPro" id="IPR001248">
    <property type="entry name" value="Pur-cyt_permease"/>
</dbReference>
<dbReference type="Proteomes" id="UP000830542">
    <property type="component" value="Chromosome"/>
</dbReference>
<sequence>MTESSSEGLEPIADGDRSMSLSHYIPVWWASFIIVQGFATAFFAVYPQGPLNVVQAGAAMTIGAVTSAIFFVLNGRWGYDEGIPFVAQARAAFGTRGAVVPNVVRMLPAIIWLGIGNWIGALAIQSITQTLWGVGNLRLYFVLFLLLNIALAWGGISSIKWFDSIAAGVIIVLLAYTVFTVVSKQGISTQSIEYGGTWGLPFLTIVAAHVGTAMTGALNAADLSRHLEKKRGSWNHILGHLLGVAPAMLYMALVGVIFGTSITTNTQNPVFAIMDVAPNPTVGVAVMVFVLAAQTSSNLTLNLIPTVHVLQDAIGTTWERGLIITSVLSVVTFPWVLFSSEGGIYFLMINAYAVPLGPVLGVLLADYWVFRSGNASIPSLYDKSRDSKFWFIRGFSITALASVLVGSLASIALLDFSWMVGLPIGFATYVVLRKLDLDERTTEYLSETPAPTAD</sequence>
<dbReference type="EMBL" id="BAAADN010000035">
    <property type="protein sequence ID" value="GAA0466100.1"/>
    <property type="molecule type" value="Genomic_DNA"/>
</dbReference>
<feature type="transmembrane region" description="Helical" evidence="6">
    <location>
        <begin position="161"/>
        <end position="182"/>
    </location>
</feature>
<evidence type="ECO:0000256" key="3">
    <source>
        <dbReference type="ARBA" id="ARBA00022692"/>
    </source>
</evidence>
<evidence type="ECO:0000313" key="7">
    <source>
        <dbReference type="EMBL" id="GAA0466100.1"/>
    </source>
</evidence>
<keyword evidence="5 6" id="KW-0472">Membrane</keyword>
<feature type="transmembrane region" description="Helical" evidence="6">
    <location>
        <begin position="344"/>
        <end position="369"/>
    </location>
</feature>
<dbReference type="Pfam" id="PF02133">
    <property type="entry name" value="Transp_cyt_pur"/>
    <property type="match status" value="1"/>
</dbReference>
<feature type="transmembrane region" description="Helical" evidence="6">
    <location>
        <begin position="282"/>
        <end position="301"/>
    </location>
</feature>
<evidence type="ECO:0000313" key="10">
    <source>
        <dbReference type="Proteomes" id="UP001500962"/>
    </source>
</evidence>
<dbReference type="EMBL" id="CP095005">
    <property type="protein sequence ID" value="UOO96347.1"/>
    <property type="molecule type" value="Genomic_DNA"/>
</dbReference>
<dbReference type="RefSeq" id="WP_244704978.1">
    <property type="nucleotide sequence ID" value="NZ_BAAADN010000035.1"/>
</dbReference>
<reference evidence="7" key="3">
    <citation type="submission" date="2023-12" db="EMBL/GenBank/DDBJ databases">
        <authorList>
            <person name="Sun Q."/>
            <person name="Inoue M."/>
        </authorList>
    </citation>
    <scope>NUCLEOTIDE SEQUENCE</scope>
    <source>
        <strain evidence="7">JCM 12289</strain>
    </source>
</reference>
<evidence type="ECO:0000256" key="6">
    <source>
        <dbReference type="SAM" id="Phobius"/>
    </source>
</evidence>
<dbReference type="Gene3D" id="1.10.4160.10">
    <property type="entry name" value="Hydantoin permease"/>
    <property type="match status" value="1"/>
</dbReference>